<dbReference type="Proteomes" id="UP000199114">
    <property type="component" value="Unassembled WGS sequence"/>
</dbReference>
<keyword evidence="2" id="KW-1185">Reference proteome</keyword>
<reference evidence="2" key="1">
    <citation type="submission" date="2016-10" db="EMBL/GenBank/DDBJ databases">
        <authorList>
            <person name="Varghese N."/>
            <person name="Submissions S."/>
        </authorList>
    </citation>
    <scope>NUCLEOTIDE SEQUENCE [LARGE SCALE GENOMIC DNA]</scope>
    <source>
        <strain evidence="2">DSM 25055</strain>
    </source>
</reference>
<sequence length="53" mass="6066">MARIYTLCILTSIVLGVWLDTISQESIMDFSDLNKVSQRRNREESADGGQFQE</sequence>
<evidence type="ECO:0000313" key="2">
    <source>
        <dbReference type="Proteomes" id="UP000199114"/>
    </source>
</evidence>
<evidence type="ECO:0000313" key="1">
    <source>
        <dbReference type="EMBL" id="SEP66375.1"/>
    </source>
</evidence>
<organism evidence="1 2">
    <name type="scientific">Natrinema salaciae</name>
    <dbReference type="NCBI Taxonomy" id="1186196"/>
    <lineage>
        <taxon>Archaea</taxon>
        <taxon>Methanobacteriati</taxon>
        <taxon>Methanobacteriota</taxon>
        <taxon>Stenosarchaea group</taxon>
        <taxon>Halobacteria</taxon>
        <taxon>Halobacteriales</taxon>
        <taxon>Natrialbaceae</taxon>
        <taxon>Natrinema</taxon>
    </lineage>
</organism>
<accession>A0A1H8ZPS6</accession>
<name>A0A1H8ZPS6_9EURY</name>
<dbReference type="EMBL" id="FOFD01000001">
    <property type="protein sequence ID" value="SEP66375.1"/>
    <property type="molecule type" value="Genomic_DNA"/>
</dbReference>
<protein>
    <submittedName>
        <fullName evidence="1">Uncharacterized protein</fullName>
    </submittedName>
</protein>
<dbReference type="AlphaFoldDB" id="A0A1H8ZPS6"/>
<dbReference type="STRING" id="1186196.SAMN04489841_0229"/>
<proteinExistence type="predicted"/>
<gene>
    <name evidence="1" type="ORF">SAMN04489841_0229</name>
</gene>